<dbReference type="Proteomes" id="UP000064967">
    <property type="component" value="Chromosome"/>
</dbReference>
<dbReference type="SMART" id="SM00838">
    <property type="entry name" value="EFG_C"/>
    <property type="match status" value="1"/>
</dbReference>
<dbReference type="GO" id="GO:1990904">
    <property type="term" value="C:ribonucleoprotein complex"/>
    <property type="evidence" value="ECO:0007669"/>
    <property type="project" value="TreeGrafter"/>
</dbReference>
<keyword evidence="2" id="KW-0963">Cytoplasm</keyword>
<dbReference type="GO" id="GO:0019843">
    <property type="term" value="F:rRNA binding"/>
    <property type="evidence" value="ECO:0007669"/>
    <property type="project" value="UniProtKB-KW"/>
</dbReference>
<dbReference type="Gene3D" id="2.40.50.250">
    <property type="entry name" value="bipa protein"/>
    <property type="match status" value="1"/>
</dbReference>
<dbReference type="KEGG" id="llu:AKJ09_08494"/>
<keyword evidence="2" id="KW-0699">rRNA-binding</keyword>
<evidence type="ECO:0000313" key="4">
    <source>
        <dbReference type="EMBL" id="AKV01831.1"/>
    </source>
</evidence>
<evidence type="ECO:0000313" key="5">
    <source>
        <dbReference type="Proteomes" id="UP000064967"/>
    </source>
</evidence>
<dbReference type="Pfam" id="PF00679">
    <property type="entry name" value="EFG_C"/>
    <property type="match status" value="1"/>
</dbReference>
<keyword evidence="2" id="KW-0547">Nucleotide-binding</keyword>
<evidence type="ECO:0000259" key="3">
    <source>
        <dbReference type="PROSITE" id="PS51722"/>
    </source>
</evidence>
<comment type="similarity">
    <text evidence="2">Belongs to the TRAFAC class translation factor GTPase superfamily. Classic translation factor GTPase family. BipA subfamily.</text>
</comment>
<dbReference type="InterPro" id="IPR004161">
    <property type="entry name" value="EFTu-like_2"/>
</dbReference>
<dbReference type="Gene3D" id="3.30.70.240">
    <property type="match status" value="1"/>
</dbReference>
<comment type="subunit">
    <text evidence="2">Monomer.</text>
</comment>
<dbReference type="PANTHER" id="PTHR42908">
    <property type="entry name" value="TRANSLATION ELONGATION FACTOR-RELATED"/>
    <property type="match status" value="1"/>
</dbReference>
<dbReference type="PRINTS" id="PR00315">
    <property type="entry name" value="ELONGATNFCT"/>
</dbReference>
<dbReference type="PROSITE" id="PS51722">
    <property type="entry name" value="G_TR_2"/>
    <property type="match status" value="1"/>
</dbReference>
<dbReference type="InterPro" id="IPR042116">
    <property type="entry name" value="TypA/BipA_C"/>
</dbReference>
<dbReference type="InterPro" id="IPR006298">
    <property type="entry name" value="BipA"/>
</dbReference>
<dbReference type="Gene3D" id="2.40.30.10">
    <property type="entry name" value="Translation factors"/>
    <property type="match status" value="1"/>
</dbReference>
<dbReference type="InterPro" id="IPR005225">
    <property type="entry name" value="Small_GTP-bd"/>
</dbReference>
<dbReference type="FunFam" id="3.40.50.300:FF:000055">
    <property type="entry name" value="GTP-binding protein TypA"/>
    <property type="match status" value="1"/>
</dbReference>
<dbReference type="PANTHER" id="PTHR42908:SF8">
    <property type="entry name" value="TR-TYPE G DOMAIN-CONTAINING PROTEIN"/>
    <property type="match status" value="1"/>
</dbReference>
<dbReference type="FunFam" id="3.30.70.870:FF:000003">
    <property type="entry name" value="GTP-binding protein TypA"/>
    <property type="match status" value="1"/>
</dbReference>
<dbReference type="InterPro" id="IPR000795">
    <property type="entry name" value="T_Tr_GTP-bd_dom"/>
</dbReference>
<dbReference type="InterPro" id="IPR047042">
    <property type="entry name" value="BipA_II"/>
</dbReference>
<comment type="catalytic activity">
    <reaction evidence="2">
        <text>GTP + H2O = GDP + phosphate + H(+)</text>
        <dbReference type="Rhea" id="RHEA:19669"/>
        <dbReference type="ChEBI" id="CHEBI:15377"/>
        <dbReference type="ChEBI" id="CHEBI:15378"/>
        <dbReference type="ChEBI" id="CHEBI:37565"/>
        <dbReference type="ChEBI" id="CHEBI:43474"/>
        <dbReference type="ChEBI" id="CHEBI:58189"/>
    </reaction>
</comment>
<dbReference type="Gene3D" id="3.30.70.870">
    <property type="entry name" value="Elongation Factor G (Translational Gtpase), domain 3"/>
    <property type="match status" value="1"/>
</dbReference>
<sequence length="625" mass="68929">MQLRNVAIVAHVDHGKTTLVDHMLKQAGTFRENEAVAERVMDSNDLERERGITILAKNTSVRWRSPDGTVTKINVVDTPGHADFGGEVERTLMMADGAILLVDAAEGPLPQTRFVLRKCLELGFPVIVVINKIDRGDARPNEVLNEVFDLFIDLEASDAQTDFPVLYAIGRDGIAKHSLDDPNTNLAPLFETILQKVPAPKAEPKAPLQILVNNLDHDDYVGRLAIGRISSGTIRANQQVGIIKEGSRAKAAIKVLSTFEGLKRTTTPEAGAGEIIALAGIDDVDVGDTIVDLADGWEDRALPRILVEQPTIKMRIGVNTSPFAGKSKASKYLTSRQLRERLLRETRKNLALRFEETDSPDTFTVLGRGELQLAILVETMRREGYEMQLGNPEVVTKVEDGVSHEPYELAVIDVPDTYIGVVTERLGTRRGRMTKMANHGHGRARLEFRIPSRGLIGFRGEFLTSTRGMGLLTTLLDGWEPWGGVMPKRQLGAIVSDRAGVATPYAMNHLQARGVFFISPGAEVYEGMIVGEHNRPSDADVNFVKEKKQTNVRNHGKDDNVMLAVPRTLNIETAMEWIDADELVEVTPDAVRVRKQILQCTRRPRRADAIEEAGARGVMQSESDA</sequence>
<keyword evidence="2" id="KW-0820">tRNA-binding</keyword>
<dbReference type="FunFam" id="3.30.70.240:FF:000002">
    <property type="entry name" value="GTP-binding protein TypA"/>
    <property type="match status" value="1"/>
</dbReference>
<dbReference type="AlphaFoldDB" id="A0A0K1Q7N9"/>
<dbReference type="InterPro" id="IPR031157">
    <property type="entry name" value="G_TR_CS"/>
</dbReference>
<comment type="subcellular location">
    <subcellularLocation>
        <location evidence="2">Cytoplasm</location>
    </subcellularLocation>
    <text evidence="2">Binds to ribosomes.</text>
</comment>
<evidence type="ECO:0000256" key="1">
    <source>
        <dbReference type="ARBA" id="ARBA00023134"/>
    </source>
</evidence>
<dbReference type="SUPFAM" id="SSF54980">
    <property type="entry name" value="EF-G C-terminal domain-like"/>
    <property type="match status" value="2"/>
</dbReference>
<dbReference type="CDD" id="cd03691">
    <property type="entry name" value="BipA_TypA_II"/>
    <property type="match status" value="1"/>
</dbReference>
<feature type="binding site" evidence="2">
    <location>
        <begin position="13"/>
        <end position="18"/>
    </location>
    <ligand>
        <name>GTP</name>
        <dbReference type="ChEBI" id="CHEBI:37565"/>
    </ligand>
</feature>
<dbReference type="SUPFAM" id="SSF50447">
    <property type="entry name" value="Translation proteins"/>
    <property type="match status" value="1"/>
</dbReference>
<dbReference type="FunFam" id="2.40.50.250:FF:000001">
    <property type="entry name" value="GTP-binding protein TypA"/>
    <property type="match status" value="1"/>
</dbReference>
<dbReference type="CDD" id="cd16263">
    <property type="entry name" value="BipA_III"/>
    <property type="match status" value="1"/>
</dbReference>
<dbReference type="InterPro" id="IPR047043">
    <property type="entry name" value="BipA_III"/>
</dbReference>
<dbReference type="NCBIfam" id="TIGR00231">
    <property type="entry name" value="small_GTP"/>
    <property type="match status" value="1"/>
</dbReference>
<evidence type="ECO:0000256" key="2">
    <source>
        <dbReference type="HAMAP-Rule" id="MF_00849"/>
    </source>
</evidence>
<dbReference type="Gene3D" id="3.40.50.300">
    <property type="entry name" value="P-loop containing nucleotide triphosphate hydrolases"/>
    <property type="match status" value="1"/>
</dbReference>
<feature type="domain" description="Tr-type G" evidence="3">
    <location>
        <begin position="1"/>
        <end position="201"/>
    </location>
</feature>
<dbReference type="GO" id="GO:0043022">
    <property type="term" value="F:ribosome binding"/>
    <property type="evidence" value="ECO:0007669"/>
    <property type="project" value="UniProtKB-UniRule"/>
</dbReference>
<dbReference type="InterPro" id="IPR035647">
    <property type="entry name" value="EFG_III/V"/>
</dbReference>
<proteinExistence type="inferred from homology"/>
<dbReference type="PATRIC" id="fig|1391654.3.peg.8608"/>
<gene>
    <name evidence="2" type="primary">bipA</name>
    <name evidence="4" type="ORF">AKJ09_08494</name>
</gene>
<dbReference type="InterPro" id="IPR048876">
    <property type="entry name" value="BipA_C"/>
</dbReference>
<dbReference type="CDD" id="cd03710">
    <property type="entry name" value="BipA_TypA_C"/>
    <property type="match status" value="1"/>
</dbReference>
<dbReference type="OrthoDB" id="9760518at2"/>
<reference evidence="4 5" key="1">
    <citation type="submission" date="2015-08" db="EMBL/GenBank/DDBJ databases">
        <authorList>
            <person name="Babu N.S."/>
            <person name="Beckwith C.J."/>
            <person name="Beseler K.G."/>
            <person name="Brison A."/>
            <person name="Carone J.V."/>
            <person name="Caskin T.P."/>
            <person name="Diamond M."/>
            <person name="Durham M.E."/>
            <person name="Foxe J.M."/>
            <person name="Go M."/>
            <person name="Henderson B.A."/>
            <person name="Jones I.B."/>
            <person name="McGettigan J.A."/>
            <person name="Micheletti S.J."/>
            <person name="Nasrallah M.E."/>
            <person name="Ortiz D."/>
            <person name="Piller C.R."/>
            <person name="Privatt S.R."/>
            <person name="Schneider S.L."/>
            <person name="Sharp S."/>
            <person name="Smith T.C."/>
            <person name="Stanton J.D."/>
            <person name="Ullery H.E."/>
            <person name="Wilson R.J."/>
            <person name="Serrano M.G."/>
            <person name="Buck G."/>
            <person name="Lee V."/>
            <person name="Wang Y."/>
            <person name="Carvalho R."/>
            <person name="Voegtly L."/>
            <person name="Shi R."/>
            <person name="Duckworth R."/>
            <person name="Johnson A."/>
            <person name="Loviza R."/>
            <person name="Walstead R."/>
            <person name="Shah Z."/>
            <person name="Kiflezghi M."/>
            <person name="Wade K."/>
            <person name="Ball S.L."/>
            <person name="Bradley K.W."/>
            <person name="Asai D.J."/>
            <person name="Bowman C.A."/>
            <person name="Russell D.A."/>
            <person name="Pope W.H."/>
            <person name="Jacobs-Sera D."/>
            <person name="Hendrix R.W."/>
            <person name="Hatfull G.F."/>
        </authorList>
    </citation>
    <scope>NUCLEOTIDE SEQUENCE [LARGE SCALE GENOMIC DNA]</scope>
    <source>
        <strain evidence="4 5">DSM 27648</strain>
    </source>
</reference>
<dbReference type="Pfam" id="PF03144">
    <property type="entry name" value="GTP_EFTU_D2"/>
    <property type="match status" value="1"/>
</dbReference>
<dbReference type="EMBL" id="CP012333">
    <property type="protein sequence ID" value="AKV01831.1"/>
    <property type="molecule type" value="Genomic_DNA"/>
</dbReference>
<dbReference type="STRING" id="1391654.AKJ09_08494"/>
<dbReference type="HAMAP" id="MF_00849">
    <property type="entry name" value="BipA"/>
    <property type="match status" value="1"/>
</dbReference>
<comment type="function">
    <text evidence="2">A 50S ribosomal subunit assembly protein with GTPase activity, required for 50S subunit assembly at low temperatures, may also play a role in translation. Binds GTP and analogs. Binds the 70S ribosome between the 30S and 50S subunits, in a similar position as ribosome-bound EF-G; it contacts a number of ribosomal proteins, both rRNAs and the A-site tRNA.</text>
</comment>
<dbReference type="GO" id="GO:0000027">
    <property type="term" value="P:ribosomal large subunit assembly"/>
    <property type="evidence" value="ECO:0007669"/>
    <property type="project" value="UniProtKB-UniRule"/>
</dbReference>
<dbReference type="GO" id="GO:0005829">
    <property type="term" value="C:cytosol"/>
    <property type="evidence" value="ECO:0007669"/>
    <property type="project" value="TreeGrafter"/>
</dbReference>
<dbReference type="NCBIfam" id="TIGR01394">
    <property type="entry name" value="TypA_BipA"/>
    <property type="match status" value="1"/>
</dbReference>
<dbReference type="SUPFAM" id="SSF52540">
    <property type="entry name" value="P-loop containing nucleoside triphosphate hydrolases"/>
    <property type="match status" value="1"/>
</dbReference>
<dbReference type="InterPro" id="IPR035651">
    <property type="entry name" value="BipA_V"/>
</dbReference>
<dbReference type="InterPro" id="IPR047041">
    <property type="entry name" value="BipA_GTP-bd_dom"/>
</dbReference>
<keyword evidence="2" id="KW-0378">Hydrolase</keyword>
<dbReference type="GO" id="GO:0003924">
    <property type="term" value="F:GTPase activity"/>
    <property type="evidence" value="ECO:0007669"/>
    <property type="project" value="UniProtKB-UniRule"/>
</dbReference>
<dbReference type="CDD" id="cd01891">
    <property type="entry name" value="TypA_BipA"/>
    <property type="match status" value="1"/>
</dbReference>
<dbReference type="EC" id="3.6.5.-" evidence="2"/>
<dbReference type="PROSITE" id="PS00301">
    <property type="entry name" value="G_TR_1"/>
    <property type="match status" value="1"/>
</dbReference>
<accession>A0A0K1Q7N9</accession>
<keyword evidence="2" id="KW-0690">Ribosome biogenesis</keyword>
<dbReference type="GO" id="GO:0000049">
    <property type="term" value="F:tRNA binding"/>
    <property type="evidence" value="ECO:0007669"/>
    <property type="project" value="UniProtKB-KW"/>
</dbReference>
<keyword evidence="5" id="KW-1185">Reference proteome</keyword>
<dbReference type="Pfam" id="PF21018">
    <property type="entry name" value="BipA_C"/>
    <property type="match status" value="1"/>
</dbReference>
<name>A0A0K1Q7N9_9BACT</name>
<dbReference type="InterPro" id="IPR000640">
    <property type="entry name" value="EFG_V-like"/>
</dbReference>
<keyword evidence="1 2" id="KW-0342">GTP-binding</keyword>
<dbReference type="Pfam" id="PF00009">
    <property type="entry name" value="GTP_EFTU"/>
    <property type="match status" value="1"/>
</dbReference>
<feature type="binding site" evidence="2">
    <location>
        <begin position="131"/>
        <end position="134"/>
    </location>
    <ligand>
        <name>GTP</name>
        <dbReference type="ChEBI" id="CHEBI:37565"/>
    </ligand>
</feature>
<organism evidence="4 5">
    <name type="scientific">Labilithrix luteola</name>
    <dbReference type="NCBI Taxonomy" id="1391654"/>
    <lineage>
        <taxon>Bacteria</taxon>
        <taxon>Pseudomonadati</taxon>
        <taxon>Myxococcota</taxon>
        <taxon>Polyangia</taxon>
        <taxon>Polyangiales</taxon>
        <taxon>Labilitrichaceae</taxon>
        <taxon>Labilithrix</taxon>
    </lineage>
</organism>
<dbReference type="GO" id="GO:0005525">
    <property type="term" value="F:GTP binding"/>
    <property type="evidence" value="ECO:0007669"/>
    <property type="project" value="UniProtKB-UniRule"/>
</dbReference>
<dbReference type="InterPro" id="IPR009000">
    <property type="entry name" value="Transl_B-barrel_sf"/>
</dbReference>
<dbReference type="RefSeq" id="WP_146656071.1">
    <property type="nucleotide sequence ID" value="NZ_CP012333.1"/>
</dbReference>
<dbReference type="InterPro" id="IPR027417">
    <property type="entry name" value="P-loop_NTPase"/>
</dbReference>
<keyword evidence="2" id="KW-0694">RNA-binding</keyword>
<protein>
    <recommendedName>
        <fullName evidence="2">Large ribosomal subunit assembly factor BipA</fullName>
        <ecNumber evidence="2">3.6.5.-</ecNumber>
    </recommendedName>
    <alternativeName>
        <fullName evidence="2">GTP-binding protein BipA</fullName>
    </alternativeName>
</protein>